<name>A0A926P485_9HYPH</name>
<dbReference type="Proteomes" id="UP000598467">
    <property type="component" value="Unassembled WGS sequence"/>
</dbReference>
<evidence type="ECO:0000259" key="1">
    <source>
        <dbReference type="Pfam" id="PF01841"/>
    </source>
</evidence>
<comment type="caution">
    <text evidence="2">The sequence shown here is derived from an EMBL/GenBank/DDBJ whole genome shotgun (WGS) entry which is preliminary data.</text>
</comment>
<proteinExistence type="predicted"/>
<organism evidence="2 3">
    <name type="scientific">Roseibium aggregatum</name>
    <dbReference type="NCBI Taxonomy" id="187304"/>
    <lineage>
        <taxon>Bacteria</taxon>
        <taxon>Pseudomonadati</taxon>
        <taxon>Pseudomonadota</taxon>
        <taxon>Alphaproteobacteria</taxon>
        <taxon>Hyphomicrobiales</taxon>
        <taxon>Stappiaceae</taxon>
        <taxon>Roseibium</taxon>
    </lineage>
</organism>
<dbReference type="Gene3D" id="3.10.620.30">
    <property type="match status" value="1"/>
</dbReference>
<accession>A0A926P485</accession>
<dbReference type="Pfam" id="PF01841">
    <property type="entry name" value="Transglut_core"/>
    <property type="match status" value="1"/>
</dbReference>
<evidence type="ECO:0000313" key="2">
    <source>
        <dbReference type="EMBL" id="MBD1547121.1"/>
    </source>
</evidence>
<dbReference type="AlphaFoldDB" id="A0A926P485"/>
<evidence type="ECO:0000313" key="3">
    <source>
        <dbReference type="Proteomes" id="UP000598467"/>
    </source>
</evidence>
<dbReference type="EMBL" id="JABFCZ010000013">
    <property type="protein sequence ID" value="MBD1547121.1"/>
    <property type="molecule type" value="Genomic_DNA"/>
</dbReference>
<dbReference type="InterPro" id="IPR038765">
    <property type="entry name" value="Papain-like_cys_pep_sf"/>
</dbReference>
<gene>
    <name evidence="2" type="ORF">HK439_12685</name>
</gene>
<sequence length="285" mass="30633">MLTHVTVTVAPDETGGRHLLAPVGLPTPHQVPVRFAVEGADFELTGEATTGQMAALVSPDPATQITFSYTFADGGPGYPDILFRSQENRFTKAADALVRDARRLAESTRDGHAAIEAIVNDVAEKFVYGHPEVRFNDGLEEIPYLACGVTEGSCVDINTYLIACLRAAGFEAGYVTGYFFPEEKNGCCDDMHCWVVTRHDGVTLEWDIAHHLKMGKGPICCGLNPKAGSRVAMAHSMGLDFPQLGIVGAKLIAEPAWINADGTLTRTTLDIRMQKTQPDAAEAAA</sequence>
<dbReference type="SUPFAM" id="SSF54001">
    <property type="entry name" value="Cysteine proteinases"/>
    <property type="match status" value="1"/>
</dbReference>
<feature type="domain" description="Transglutaminase-like" evidence="1">
    <location>
        <begin position="102"/>
        <end position="196"/>
    </location>
</feature>
<dbReference type="InterPro" id="IPR002931">
    <property type="entry name" value="Transglutaminase-like"/>
</dbReference>
<protein>
    <submittedName>
        <fullName evidence="2">Transglutaminase family protein</fullName>
    </submittedName>
</protein>
<reference evidence="2" key="1">
    <citation type="submission" date="2020-05" db="EMBL/GenBank/DDBJ databases">
        <title>Identification of trans-AT polyketide cluster in two marine bacteria, producers of a novel glutaramide-containing polyketide sesbanimide D and analogs.</title>
        <authorList>
            <person name="Kacar D."/>
            <person name="Rodriguez P."/>
            <person name="Canedo L."/>
            <person name="Gonzalez E."/>
            <person name="Galan B."/>
            <person name="De La Calle F."/>
            <person name="Garcia J.L."/>
        </authorList>
    </citation>
    <scope>NUCLEOTIDE SEQUENCE</scope>
    <source>
        <strain evidence="2">PHM038</strain>
    </source>
</reference>
<dbReference type="RefSeq" id="WP_190291880.1">
    <property type="nucleotide sequence ID" value="NZ_JABFCZ010000013.1"/>
</dbReference>